<keyword evidence="5" id="KW-0010">Activator</keyword>
<dbReference type="CDD" id="cd11655">
    <property type="entry name" value="rap1_myb-like"/>
    <property type="match status" value="2"/>
</dbReference>
<feature type="domain" description="Rap1 DNA-binding" evidence="10">
    <location>
        <begin position="259"/>
        <end position="315"/>
    </location>
</feature>
<proteinExistence type="inferred from homology"/>
<dbReference type="InterPro" id="IPR009057">
    <property type="entry name" value="Homeodomain-like_sf"/>
</dbReference>
<evidence type="ECO:0000256" key="1">
    <source>
        <dbReference type="ARBA" id="ARBA00010467"/>
    </source>
</evidence>
<evidence type="ECO:0000256" key="9">
    <source>
        <dbReference type="SAM" id="MobiDB-lite"/>
    </source>
</evidence>
<dbReference type="Pfam" id="PF11626">
    <property type="entry name" value="Rap1_C"/>
    <property type="match status" value="1"/>
</dbReference>
<dbReference type="RefSeq" id="XP_020067543.1">
    <property type="nucleotide sequence ID" value="XM_020211435.1"/>
</dbReference>
<evidence type="ECO:0000256" key="2">
    <source>
        <dbReference type="ARBA" id="ARBA00022454"/>
    </source>
</evidence>
<keyword evidence="4" id="KW-0805">Transcription regulation</keyword>
<dbReference type="Pfam" id="PF16589">
    <property type="entry name" value="BRCT_2"/>
    <property type="match status" value="1"/>
</dbReference>
<organism evidence="13 14">
    <name type="scientific">Suhomyces tanzawaensis NRRL Y-17324</name>
    <dbReference type="NCBI Taxonomy" id="984487"/>
    <lineage>
        <taxon>Eukaryota</taxon>
        <taxon>Fungi</taxon>
        <taxon>Dikarya</taxon>
        <taxon>Ascomycota</taxon>
        <taxon>Saccharomycotina</taxon>
        <taxon>Pichiomycetes</taxon>
        <taxon>Debaryomycetaceae</taxon>
        <taxon>Suhomyces</taxon>
    </lineage>
</organism>
<dbReference type="InterPro" id="IPR021661">
    <property type="entry name" value="Rap1_C"/>
</dbReference>
<reference evidence="14" key="1">
    <citation type="submission" date="2016-05" db="EMBL/GenBank/DDBJ databases">
        <title>Comparative genomics of biotechnologically important yeasts.</title>
        <authorList>
            <consortium name="DOE Joint Genome Institute"/>
            <person name="Riley R."/>
            <person name="Haridas S."/>
            <person name="Wolfe K.H."/>
            <person name="Lopes M.R."/>
            <person name="Hittinger C.T."/>
            <person name="Goker M."/>
            <person name="Salamov A."/>
            <person name="Wisecaver J."/>
            <person name="Long T.M."/>
            <person name="Aerts A.L."/>
            <person name="Barry K."/>
            <person name="Choi C."/>
            <person name="Clum A."/>
            <person name="Coughlan A.Y."/>
            <person name="Deshpande S."/>
            <person name="Douglass A.P."/>
            <person name="Hanson S.J."/>
            <person name="Klenk H.-P."/>
            <person name="Labutti K."/>
            <person name="Lapidus A."/>
            <person name="Lindquist E."/>
            <person name="Lipzen A."/>
            <person name="Meier-Kolthoff J.P."/>
            <person name="Ohm R.A."/>
            <person name="Otillar R.P."/>
            <person name="Pangilinan J."/>
            <person name="Peng Y."/>
            <person name="Rokas A."/>
            <person name="Rosa C.A."/>
            <person name="Scheuner C."/>
            <person name="Sibirny A.A."/>
            <person name="Slot J.C."/>
            <person name="Stielow J.B."/>
            <person name="Sun H."/>
            <person name="Kurtzman C.P."/>
            <person name="Blackwell M."/>
            <person name="Grigoriev I.V."/>
            <person name="Jeffries T.W."/>
        </authorList>
    </citation>
    <scope>NUCLEOTIDE SEQUENCE [LARGE SCALE GENOMIC DNA]</scope>
    <source>
        <strain evidence="14">NRRL Y-17324</strain>
    </source>
</reference>
<evidence type="ECO:0000256" key="6">
    <source>
        <dbReference type="ARBA" id="ARBA00023163"/>
    </source>
</evidence>
<evidence type="ECO:0000256" key="7">
    <source>
        <dbReference type="ARBA" id="ARBA00023242"/>
    </source>
</evidence>
<keyword evidence="7 8" id="KW-0539">Nucleus</keyword>
<keyword evidence="2 8" id="KW-0158">Chromosome</keyword>
<dbReference type="PANTHER" id="PTHR16466:SF6">
    <property type="entry name" value="TELOMERIC REPEAT-BINDING FACTOR 2-INTERACTING PROTEIN 1"/>
    <property type="match status" value="1"/>
</dbReference>
<feature type="domain" description="BRCT" evidence="12">
    <location>
        <begin position="44"/>
        <end position="119"/>
    </location>
</feature>
<dbReference type="Pfam" id="PF09197">
    <property type="entry name" value="Rap1-DNA-bind"/>
    <property type="match status" value="1"/>
</dbReference>
<dbReference type="SUPFAM" id="SSF46689">
    <property type="entry name" value="Homeodomain-like"/>
    <property type="match status" value="2"/>
</dbReference>
<sequence length="665" mass="76633">MSFQGVSYDATLEGTNDIDASVAIQGVPGVATRPQIFTLPDDLILFFIIPQNEPDRHRYIDQIISNGGSILGVESDMGSKSSNHEMFISSRPFPGKTVYSIKYIDDCLATGHLLDPKDYLFNGSDDQEEDVKPVKPSRGHSKFTPEKDQYILRRIRMQPKYRDSHSFFDQLATEDMLKDHTGNSIRSRYRKHLKQHLLYVYQVDESGRPIRDDRGKKIKLGLDELPDTIKNKYTAEEDYIMCIEAKKFLLFENKRLDEAHKLPYSFFNDVHRKAPKHSLHSWRDHYRKYVTAGTIPEFIEYYEQSISRGIRPKPLSIVRDNQKGNETIRDLVGSRYRKVPIDVYGESALDEEIGETKSSNIDEALRSSERSRVSPIPAPTLARIVGNDNENLDDSLSGSVFLNEQKGLGEPSEDEDNYSTANEDEETALGRLPQILEQYGESLQGDRKRQKTLEYHEVERFPSAQVESQTQYKTPHASQVDSFNINEIPSISTIDGIEPLIKVGYLESTFRFSDILFTNGYAFLENWEDTVAQLRPIIKRAASQKELFQVFVEYGFKQQFTSHLVMSTSANRNLMVIYLEELLSRISDYVNSDKWNNQDLSVVEHHRENFLTQSDLPGIWDIHLDAYLNTNEEEKLLEVQNKKLIQQRKLFLTELIDNAYDVQFS</sequence>
<comment type="similarity">
    <text evidence="1 8">Belongs to the RAP1 family.</text>
</comment>
<keyword evidence="3 8" id="KW-0779">Telomere</keyword>
<dbReference type="GO" id="GO:0042162">
    <property type="term" value="F:telomeric DNA binding"/>
    <property type="evidence" value="ECO:0007669"/>
    <property type="project" value="TreeGrafter"/>
</dbReference>
<dbReference type="STRING" id="984487.A0A1E4SSE3"/>
<gene>
    <name evidence="13" type="ORF">CANTADRAFT_88315</name>
</gene>
<accession>A0A1E4SSE3</accession>
<evidence type="ECO:0000256" key="4">
    <source>
        <dbReference type="ARBA" id="ARBA00023015"/>
    </source>
</evidence>
<dbReference type="InterPro" id="IPR001357">
    <property type="entry name" value="BRCT_dom"/>
</dbReference>
<dbReference type="EMBL" id="KV453909">
    <property type="protein sequence ID" value="ODV82421.1"/>
    <property type="molecule type" value="Genomic_DNA"/>
</dbReference>
<evidence type="ECO:0000256" key="3">
    <source>
        <dbReference type="ARBA" id="ARBA00022895"/>
    </source>
</evidence>
<evidence type="ECO:0000259" key="10">
    <source>
        <dbReference type="Pfam" id="PF09197"/>
    </source>
</evidence>
<dbReference type="AlphaFoldDB" id="A0A1E4SSE3"/>
<protein>
    <recommendedName>
        <fullName evidence="8">DNA-binding protein RAP1</fullName>
    </recommendedName>
</protein>
<comment type="subunit">
    <text evidence="8">Homodimer.</text>
</comment>
<comment type="subcellular location">
    <subcellularLocation>
        <location evidence="8">Nucleus</location>
    </subcellularLocation>
    <subcellularLocation>
        <location evidence="8">Chromosome</location>
        <location evidence="8">Telomere</location>
    </subcellularLocation>
</comment>
<dbReference type="Proteomes" id="UP000094285">
    <property type="component" value="Unassembled WGS sequence"/>
</dbReference>
<dbReference type="GeneID" id="30985571"/>
<dbReference type="Gene3D" id="1.10.10.60">
    <property type="entry name" value="Homeodomain-like"/>
    <property type="match status" value="2"/>
</dbReference>
<keyword evidence="14" id="KW-1185">Reference proteome</keyword>
<name>A0A1E4SSE3_9ASCO</name>
<evidence type="ECO:0000313" key="14">
    <source>
        <dbReference type="Proteomes" id="UP000094285"/>
    </source>
</evidence>
<evidence type="ECO:0000256" key="8">
    <source>
        <dbReference type="RuleBase" id="RU367107"/>
    </source>
</evidence>
<evidence type="ECO:0000259" key="11">
    <source>
        <dbReference type="Pfam" id="PF11626"/>
    </source>
</evidence>
<evidence type="ECO:0000259" key="12">
    <source>
        <dbReference type="Pfam" id="PF16589"/>
    </source>
</evidence>
<evidence type="ECO:0000256" key="5">
    <source>
        <dbReference type="ARBA" id="ARBA00023159"/>
    </source>
</evidence>
<dbReference type="InterPro" id="IPR039595">
    <property type="entry name" value="TE2IP/Rap1"/>
</dbReference>
<feature type="region of interest" description="Disordered" evidence="9">
    <location>
        <begin position="124"/>
        <end position="143"/>
    </location>
</feature>
<dbReference type="GO" id="GO:0031848">
    <property type="term" value="P:protection from non-homologous end joining at telomere"/>
    <property type="evidence" value="ECO:0007669"/>
    <property type="project" value="TreeGrafter"/>
</dbReference>
<dbReference type="GO" id="GO:0070187">
    <property type="term" value="C:shelterin complex"/>
    <property type="evidence" value="ECO:0007669"/>
    <property type="project" value="TreeGrafter"/>
</dbReference>
<comment type="function">
    <text evidence="8">Involved in the regulation of telomere length, clustering and has a specific role in telomere position effect (TPE).</text>
</comment>
<dbReference type="InterPro" id="IPR015280">
    <property type="entry name" value="Rap1_DNA-bd"/>
</dbReference>
<feature type="compositionally biased region" description="Acidic residues" evidence="9">
    <location>
        <begin position="411"/>
        <end position="424"/>
    </location>
</feature>
<feature type="domain" description="TRF2-interacting telomeric protein/Rap1 C-terminal" evidence="11">
    <location>
        <begin position="552"/>
        <end position="652"/>
    </location>
</feature>
<dbReference type="GO" id="GO:0010833">
    <property type="term" value="P:telomere maintenance via telomere lengthening"/>
    <property type="evidence" value="ECO:0007669"/>
    <property type="project" value="UniProtKB-UniRule"/>
</dbReference>
<dbReference type="OrthoDB" id="435460at2759"/>
<feature type="region of interest" description="Disordered" evidence="9">
    <location>
        <begin position="404"/>
        <end position="424"/>
    </location>
</feature>
<evidence type="ECO:0000313" key="13">
    <source>
        <dbReference type="EMBL" id="ODV82421.1"/>
    </source>
</evidence>
<keyword evidence="6" id="KW-0804">Transcription</keyword>
<dbReference type="PANTHER" id="PTHR16466">
    <property type="entry name" value="TELOMERE REPEAT-BINDING FACTOR 2-INTERACTING PROTEIN 1"/>
    <property type="match status" value="1"/>
</dbReference>